<comment type="similarity">
    <text evidence="2">Belongs to the TraY family.</text>
</comment>
<sequence>MPQNAEKDTTGIWFKMDSETNRKLEESAEFNKRTKRQEASLRLSDHLTKFDRHMVTHAKP</sequence>
<dbReference type="Pfam" id="PF05509">
    <property type="entry name" value="TraY"/>
    <property type="match status" value="1"/>
</dbReference>
<name>A0A8B3E3W5_VIBHA</name>
<dbReference type="AlphaFoldDB" id="A0A8B3E3W5"/>
<evidence type="ECO:0000313" key="9">
    <source>
        <dbReference type="Proteomes" id="UP000253437"/>
    </source>
</evidence>
<evidence type="ECO:0000256" key="2">
    <source>
        <dbReference type="ARBA" id="ARBA00007183"/>
    </source>
</evidence>
<dbReference type="InterPro" id="IPR008876">
    <property type="entry name" value="TraY"/>
</dbReference>
<accession>A0A8B3E3W5</accession>
<dbReference type="EMBL" id="QOUW02000221">
    <property type="protein sequence ID" value="RIW00510.1"/>
    <property type="molecule type" value="Genomic_DNA"/>
</dbReference>
<dbReference type="RefSeq" id="WP_049536994.1">
    <property type="nucleotide sequence ID" value="NZ_AP031615.1"/>
</dbReference>
<feature type="region of interest" description="Disordered" evidence="7">
    <location>
        <begin position="25"/>
        <end position="45"/>
    </location>
</feature>
<evidence type="ECO:0000256" key="6">
    <source>
        <dbReference type="ARBA" id="ARBA00023125"/>
    </source>
</evidence>
<evidence type="ECO:0000256" key="7">
    <source>
        <dbReference type="SAM" id="MobiDB-lite"/>
    </source>
</evidence>
<evidence type="ECO:0000256" key="1">
    <source>
        <dbReference type="ARBA" id="ARBA00004496"/>
    </source>
</evidence>
<dbReference type="Proteomes" id="UP000253437">
    <property type="component" value="Unassembled WGS sequence"/>
</dbReference>
<evidence type="ECO:0000313" key="8">
    <source>
        <dbReference type="EMBL" id="RIW00510.1"/>
    </source>
</evidence>
<comment type="subcellular location">
    <subcellularLocation>
        <location evidence="1">Cytoplasm</location>
    </subcellularLocation>
</comment>
<comment type="caution">
    <text evidence="8">The sequence shown here is derived from an EMBL/GenBank/DDBJ whole genome shotgun (WGS) entry which is preliminary data.</text>
</comment>
<evidence type="ECO:0000256" key="4">
    <source>
        <dbReference type="ARBA" id="ARBA00022490"/>
    </source>
</evidence>
<gene>
    <name evidence="8" type="ORF">DS957_027170</name>
</gene>
<keyword evidence="4" id="KW-0963">Cytoplasm</keyword>
<protein>
    <recommendedName>
        <fullName evidence="3">Relaxosome protein TraY</fullName>
    </recommendedName>
</protein>
<organism evidence="8 9">
    <name type="scientific">Vibrio harveyi</name>
    <name type="common">Beneckea harveyi</name>
    <dbReference type="NCBI Taxonomy" id="669"/>
    <lineage>
        <taxon>Bacteria</taxon>
        <taxon>Pseudomonadati</taxon>
        <taxon>Pseudomonadota</taxon>
        <taxon>Gammaproteobacteria</taxon>
        <taxon>Vibrionales</taxon>
        <taxon>Vibrionaceae</taxon>
        <taxon>Vibrio</taxon>
    </lineage>
</organism>
<evidence type="ECO:0000256" key="3">
    <source>
        <dbReference type="ARBA" id="ARBA00020541"/>
    </source>
</evidence>
<dbReference type="GO" id="GO:0005737">
    <property type="term" value="C:cytoplasm"/>
    <property type="evidence" value="ECO:0007669"/>
    <property type="project" value="UniProtKB-SubCell"/>
</dbReference>
<proteinExistence type="inferred from homology"/>
<keyword evidence="5" id="KW-0184">Conjugation</keyword>
<dbReference type="GO" id="GO:0003677">
    <property type="term" value="F:DNA binding"/>
    <property type="evidence" value="ECO:0007669"/>
    <property type="project" value="UniProtKB-KW"/>
</dbReference>
<keyword evidence="6" id="KW-0238">DNA-binding</keyword>
<evidence type="ECO:0000256" key="5">
    <source>
        <dbReference type="ARBA" id="ARBA00022971"/>
    </source>
</evidence>
<reference evidence="8 9" key="1">
    <citation type="submission" date="2018-08" db="EMBL/GenBank/DDBJ databases">
        <title>Vibrio harveyi strains pathogenic to white snook Centropomus viridis Lockington (1877) and potential probiotic bacteria.</title>
        <authorList>
            <person name="Soto-Rodriguez S."/>
            <person name="Gomez-Gil B."/>
            <person name="Lozano-Olvera R."/>
        </authorList>
    </citation>
    <scope>NUCLEOTIDE SEQUENCE [LARGE SCALE GENOMIC DNA]</scope>
    <source>
        <strain evidence="8 9">CAIM 1508</strain>
    </source>
</reference>